<evidence type="ECO:0000259" key="3">
    <source>
        <dbReference type="Pfam" id="PF08620"/>
    </source>
</evidence>
<keyword evidence="6" id="KW-1185">Reference proteome</keyword>
<evidence type="ECO:0000256" key="2">
    <source>
        <dbReference type="SAM" id="MobiDB-lite"/>
    </source>
</evidence>
<feature type="compositionally biased region" description="Low complexity" evidence="2">
    <location>
        <begin position="105"/>
        <end position="119"/>
    </location>
</feature>
<accession>A0A317XW72</accession>
<reference evidence="5 6" key="1">
    <citation type="journal article" date="2018" name="Mol. Biol. Evol.">
        <title>Broad Genomic Sampling Reveals a Smut Pathogenic Ancestry of the Fungal Clade Ustilaginomycotina.</title>
        <authorList>
            <person name="Kijpornyongpan T."/>
            <person name="Mondo S.J."/>
            <person name="Barry K."/>
            <person name="Sandor L."/>
            <person name="Lee J."/>
            <person name="Lipzen A."/>
            <person name="Pangilinan J."/>
            <person name="LaButti K."/>
            <person name="Hainaut M."/>
            <person name="Henrissat B."/>
            <person name="Grigoriev I.V."/>
            <person name="Spatafora J.W."/>
            <person name="Aime M.C."/>
        </authorList>
    </citation>
    <scope>NUCLEOTIDE SEQUENCE [LARGE SCALE GENOMIC DNA]</scope>
    <source>
        <strain evidence="5 6">MCA 3645</strain>
    </source>
</reference>
<feature type="region of interest" description="Disordered" evidence="2">
    <location>
        <begin position="26"/>
        <end position="365"/>
    </location>
</feature>
<dbReference type="Pfam" id="PF08621">
    <property type="entry name" value="RPAP1_N"/>
    <property type="match status" value="1"/>
</dbReference>
<feature type="compositionally biased region" description="Polar residues" evidence="2">
    <location>
        <begin position="70"/>
        <end position="83"/>
    </location>
</feature>
<feature type="compositionally biased region" description="Polar residues" evidence="2">
    <location>
        <begin position="281"/>
        <end position="292"/>
    </location>
</feature>
<evidence type="ECO:0000313" key="6">
    <source>
        <dbReference type="Proteomes" id="UP000246740"/>
    </source>
</evidence>
<dbReference type="Pfam" id="PF08620">
    <property type="entry name" value="RPAP1_C"/>
    <property type="match status" value="1"/>
</dbReference>
<dbReference type="PANTHER" id="PTHR21483">
    <property type="entry name" value="RNA POLYMERASE II-ASSOCIATED PROTEIN 1"/>
    <property type="match status" value="1"/>
</dbReference>
<dbReference type="Proteomes" id="UP000246740">
    <property type="component" value="Unassembled WGS sequence"/>
</dbReference>
<feature type="compositionally biased region" description="Polar residues" evidence="2">
    <location>
        <begin position="414"/>
        <end position="427"/>
    </location>
</feature>
<dbReference type="EMBL" id="KZ819188">
    <property type="protein sequence ID" value="PWZ02504.1"/>
    <property type="molecule type" value="Genomic_DNA"/>
</dbReference>
<dbReference type="InterPro" id="IPR039913">
    <property type="entry name" value="RPAP1/Rba50"/>
</dbReference>
<dbReference type="InterPro" id="IPR013929">
    <property type="entry name" value="RPAP1_C"/>
</dbReference>
<feature type="compositionally biased region" description="Polar residues" evidence="2">
    <location>
        <begin position="329"/>
        <end position="344"/>
    </location>
</feature>
<organism evidence="5 6">
    <name type="scientific">Testicularia cyperi</name>
    <dbReference type="NCBI Taxonomy" id="1882483"/>
    <lineage>
        <taxon>Eukaryota</taxon>
        <taxon>Fungi</taxon>
        <taxon>Dikarya</taxon>
        <taxon>Basidiomycota</taxon>
        <taxon>Ustilaginomycotina</taxon>
        <taxon>Ustilaginomycetes</taxon>
        <taxon>Ustilaginales</taxon>
        <taxon>Anthracoideaceae</taxon>
        <taxon>Testicularia</taxon>
    </lineage>
</organism>
<feature type="compositionally biased region" description="Polar residues" evidence="2">
    <location>
        <begin position="93"/>
        <end position="104"/>
    </location>
</feature>
<gene>
    <name evidence="5" type="ORF">BCV70DRAFT_196745</name>
</gene>
<feature type="region of interest" description="Disordered" evidence="2">
    <location>
        <begin position="410"/>
        <end position="470"/>
    </location>
</feature>
<dbReference type="PANTHER" id="PTHR21483:SF18">
    <property type="entry name" value="RNA POLYMERASE II-ASSOCIATED PROTEIN 1"/>
    <property type="match status" value="1"/>
</dbReference>
<feature type="domain" description="RPAP1 N-terminal" evidence="4">
    <location>
        <begin position="369"/>
        <end position="411"/>
    </location>
</feature>
<dbReference type="InterPro" id="IPR013930">
    <property type="entry name" value="RPAP1_N"/>
</dbReference>
<dbReference type="GO" id="GO:0006366">
    <property type="term" value="P:transcription by RNA polymerase II"/>
    <property type="evidence" value="ECO:0007669"/>
    <property type="project" value="InterPro"/>
</dbReference>
<dbReference type="OrthoDB" id="348201at2759"/>
<proteinExistence type="inferred from homology"/>
<protein>
    <recommendedName>
        <fullName evidence="7">RNA polymerase II-associated protein 1 C-terminal domain-containing protein</fullName>
    </recommendedName>
</protein>
<sequence>MSSPPSASRSERKQLIRPRFLDLAEFDDEQFRPGHGQSDATGFTHWPPAATVVRKPPPSIKSKKDAGTVAGTSSAALTASKQASVEDADESAAQHQNTQATGSHSNTSRPPRTDTTSRNVRFQLDTPGLDSEDGKKAQGVFERPPDAHKQPEGVPRPLSFPTSLIGNIQERPVGRGSARTRPGTKARTKPASKFFVARKMDEDLRKYDEEKTKERTTRDTEPTQDPPAWTPQAQAPGTGFPIVSRRDQIEPILPPISAGKDKGMSLNEDISSVPAPKIDSVATSTALSSNAKGSADNDEEEWLDEDGRPMSAFRKSRLLRQGLRPPSTRKAQSSQQGASNNDAPSFQPDPTRDPGGGADIDTITAVLADVSRENSQKLNQMSTAEIAEEVKSLESLFSKDVLDALRFRRKEQRSSVAPKSTGDSSDLASAATPKREDDAHADGDPEGPEAIKRRYFPSEPKGPNPNLEWMLPQKNAASKPTGVKELRFDFTGNLITGREQDGETYLSGLHHHGDNQNAPGYTISELMHLSRSTVAAQRQLSLNVLGRICQNYPANSEDSPALMGAEQAATAQKLVAELLNGSHYLLRASIIMIARWLLGDRNFTVRAAALRCTVYAVRSLPSGYAPVAGVMQHLDWRTLSTKDLKMPERSEADEASEAERSIQKDWAQTMLDSGIVSLFMDGTDSIVTSAWEADLALELLCRIAMCSVSHATQVFGARSGKHTLGDFAVLLGLRVAWPPSDGSAGNHTAGSFDALPSLWALRLLHVGVLCQRDIAKTIVVDGIADHLLRFVLTQPWKIVPNSTGAVDDAIELHAYETFDLVLQIYAALALYGFYATVVGRAWEAWHESGRWASATLAKFVSRASDSANPTALEQAQAVAAQRIFECFAAWTHCAKDPHHLMNLHDVDWAQIRDLIEVVPDLSLLGRTTLAAPRTRSVAPALGALCHFVEKWTDYSMHLDKEALSKHLAPCRSVLVSCQDLLRTAFQQCLADCASIATTASLGDLDELSRALRRMISLAHTLSKAESTLSSGSDIADTTQANDPVADLGLKSDVMLLIATTPIWKKLGSPSFRTSGRLVFRQELSALVASTLMSKSTARHDPLEDLLAVSRLDTAYSHRVLNVVRDQTRQLVGQEALETLDPFLSECIKGSRASKTQSGDGGQAEISLPFDQIQTLFKCDTFGRGDSKPAEDKELDPITGTELWRCPANGLPLRADWPLLPLDDLLHSANTAVFNRPDNLAADWKANELDIVQASTRLAVQIFGSLLKRFDEAIAPRRTSVASADLTPEARAILVALPSPEQILLGIMKVYMLEKDQHDTFTDTDESGQKRQKASGVLTGRDIFRDPSVSKSLTSLLDVTDRLVELRAQFSVANAGQIDVQPGIVDLEAWTAATLGSDVPFYQFFTDLVGLYDAISFGDANFARVVMTVACGPASRETNTRSDISTGIQSAALYLEPSEQGMPQDFRSLVWNDYRDSLGSMPATPCARWLLSWQDSDENMLQHYARFLATATDAVGQKRTLPYRVALHHLSAAAHRFLVQPETEETVETGGEGESQSTSSRLRALLASFLPTCSRRTLRDLIAYKAPDASLPENETDAENSNNSTSVEFLTEPDEDVINHRLDSLSRSLGLRLSL</sequence>
<name>A0A317XW72_9BASI</name>
<evidence type="ECO:0000259" key="4">
    <source>
        <dbReference type="Pfam" id="PF08621"/>
    </source>
</evidence>
<feature type="compositionally biased region" description="Basic and acidic residues" evidence="2">
    <location>
        <begin position="198"/>
        <end position="221"/>
    </location>
</feature>
<feature type="compositionally biased region" description="Basic and acidic residues" evidence="2">
    <location>
        <begin position="433"/>
        <end position="443"/>
    </location>
</feature>
<evidence type="ECO:0000313" key="5">
    <source>
        <dbReference type="EMBL" id="PWZ02504.1"/>
    </source>
</evidence>
<feature type="domain" description="RPAP1 C-terminal" evidence="3">
    <location>
        <begin position="485"/>
        <end position="551"/>
    </location>
</feature>
<evidence type="ECO:0000256" key="1">
    <source>
        <dbReference type="ARBA" id="ARBA00009953"/>
    </source>
</evidence>
<dbReference type="InParanoid" id="A0A317XW72"/>
<evidence type="ECO:0008006" key="7">
    <source>
        <dbReference type="Google" id="ProtNLM"/>
    </source>
</evidence>
<comment type="similarity">
    <text evidence="1">Belongs to the RPAP1 family.</text>
</comment>